<proteinExistence type="predicted"/>
<evidence type="ECO:0000313" key="2">
    <source>
        <dbReference type="Proteomes" id="UP000076532"/>
    </source>
</evidence>
<evidence type="ECO:0008006" key="3">
    <source>
        <dbReference type="Google" id="ProtNLM"/>
    </source>
</evidence>
<organism evidence="1 2">
    <name type="scientific">Athelia psychrophila</name>
    <dbReference type="NCBI Taxonomy" id="1759441"/>
    <lineage>
        <taxon>Eukaryota</taxon>
        <taxon>Fungi</taxon>
        <taxon>Dikarya</taxon>
        <taxon>Basidiomycota</taxon>
        <taxon>Agaricomycotina</taxon>
        <taxon>Agaricomycetes</taxon>
        <taxon>Agaricomycetidae</taxon>
        <taxon>Atheliales</taxon>
        <taxon>Atheliaceae</taxon>
        <taxon>Athelia</taxon>
    </lineage>
</organism>
<dbReference type="EMBL" id="KV417906">
    <property type="protein sequence ID" value="KZP04606.1"/>
    <property type="molecule type" value="Genomic_DNA"/>
</dbReference>
<name>A0A167V3N8_9AGAM</name>
<protein>
    <recommendedName>
        <fullName evidence="3">F-box domain-containing protein</fullName>
    </recommendedName>
</protein>
<sequence>MHIESSVHQRGRYLSFTGQIARKPELAQRIRILSLPERLDIGLSEDQEQLRHRLTGLLPSALKLMNNLTSLLITPHRYIPGTVPTPYLHGDLFVGCSFRLKIFRSTGIHIPIEIFLPFFLEQSQIRDLEIGYSVYNLEPNPDFPTENLLLNLSVISTYYDPGAPFLSTVIASRRLTRLKLKMNTRCTQGDIENVMQAFVHAPASTTLTHLYFHFGQAHGPLGEVEHVKVLDSVSRALPKLQFLRYSDLVVSV</sequence>
<dbReference type="Proteomes" id="UP000076532">
    <property type="component" value="Unassembled WGS sequence"/>
</dbReference>
<reference evidence="1 2" key="1">
    <citation type="journal article" date="2016" name="Mol. Biol. Evol.">
        <title>Comparative Genomics of Early-Diverging Mushroom-Forming Fungi Provides Insights into the Origins of Lignocellulose Decay Capabilities.</title>
        <authorList>
            <person name="Nagy L.G."/>
            <person name="Riley R."/>
            <person name="Tritt A."/>
            <person name="Adam C."/>
            <person name="Daum C."/>
            <person name="Floudas D."/>
            <person name="Sun H."/>
            <person name="Yadav J.S."/>
            <person name="Pangilinan J."/>
            <person name="Larsson K.H."/>
            <person name="Matsuura K."/>
            <person name="Barry K."/>
            <person name="Labutti K."/>
            <person name="Kuo R."/>
            <person name="Ohm R.A."/>
            <person name="Bhattacharya S.S."/>
            <person name="Shirouzu T."/>
            <person name="Yoshinaga Y."/>
            <person name="Martin F.M."/>
            <person name="Grigoriev I.V."/>
            <person name="Hibbett D.S."/>
        </authorList>
    </citation>
    <scope>NUCLEOTIDE SEQUENCE [LARGE SCALE GENOMIC DNA]</scope>
    <source>
        <strain evidence="1 2">CBS 109695</strain>
    </source>
</reference>
<dbReference type="AlphaFoldDB" id="A0A167V3N8"/>
<evidence type="ECO:0000313" key="1">
    <source>
        <dbReference type="EMBL" id="KZP04606.1"/>
    </source>
</evidence>
<gene>
    <name evidence="1" type="ORF">FIBSPDRAFT_392456</name>
</gene>
<accession>A0A167V3N8</accession>
<keyword evidence="2" id="KW-1185">Reference proteome</keyword>